<proteinExistence type="predicted"/>
<dbReference type="InterPro" id="IPR000801">
    <property type="entry name" value="Esterase-like"/>
</dbReference>
<dbReference type="EMBL" id="JAUYVH010000012">
    <property type="protein sequence ID" value="MDQ9171792.1"/>
    <property type="molecule type" value="Genomic_DNA"/>
</dbReference>
<dbReference type="GO" id="GO:0016787">
    <property type="term" value="F:hydrolase activity"/>
    <property type="evidence" value="ECO:0007669"/>
    <property type="project" value="UniProtKB-KW"/>
</dbReference>
<comment type="caution">
    <text evidence="1">The sequence shown here is derived from an EMBL/GenBank/DDBJ whole genome shotgun (WGS) entry which is preliminary data.</text>
</comment>
<gene>
    <name evidence="1" type="ORF">Q8A64_15365</name>
</gene>
<organism evidence="1 2">
    <name type="scientific">Keguizhuia sedimenti</name>
    <dbReference type="NCBI Taxonomy" id="3064264"/>
    <lineage>
        <taxon>Bacteria</taxon>
        <taxon>Pseudomonadati</taxon>
        <taxon>Pseudomonadota</taxon>
        <taxon>Betaproteobacteria</taxon>
        <taxon>Burkholderiales</taxon>
        <taxon>Oxalobacteraceae</taxon>
        <taxon>Keguizhuia</taxon>
    </lineage>
</organism>
<keyword evidence="1" id="KW-0378">Hydrolase</keyword>
<evidence type="ECO:0000313" key="1">
    <source>
        <dbReference type="EMBL" id="MDQ9171792.1"/>
    </source>
</evidence>
<dbReference type="InterPro" id="IPR029058">
    <property type="entry name" value="AB_hydrolase_fold"/>
</dbReference>
<accession>A0ABU1BS58</accession>
<reference evidence="1 2" key="1">
    <citation type="submission" date="2023-08" db="EMBL/GenBank/DDBJ databases">
        <title>Oxalobacteraceae gen .nov., isolated from river sludge outside the plant.</title>
        <authorList>
            <person name="Zhao S.Y."/>
        </authorList>
    </citation>
    <scope>NUCLEOTIDE SEQUENCE [LARGE SCALE GENOMIC DNA]</scope>
    <source>
        <strain evidence="1 2">R-40</strain>
    </source>
</reference>
<evidence type="ECO:0000313" key="2">
    <source>
        <dbReference type="Proteomes" id="UP001225596"/>
    </source>
</evidence>
<sequence length="231" mass="26267">MVLLPGAYDKPEDFVRNGFISALRERHIAADVIVPDTHFGYYSAGVVENRLHRDIILPARQKNYSQIWLAGISLGGYGSMLYAQQHGELVDGVFLMAPFLGNRSLIAEIAEAGGVQAWQPGRIEAKDADDPRWFEDKDYDRRFWSWLKSYQARRIENAKHLQIRLGYGTEDRFASSNRLLGTLLPADHVKTVPGGHEWGPWKALWTDFLDRSNFPKCNDALFVESTMSKQP</sequence>
<dbReference type="SUPFAM" id="SSF53474">
    <property type="entry name" value="alpha/beta-Hydrolases"/>
    <property type="match status" value="1"/>
</dbReference>
<dbReference type="RefSeq" id="WP_338437743.1">
    <property type="nucleotide sequence ID" value="NZ_JAUYVH010000012.1"/>
</dbReference>
<dbReference type="Proteomes" id="UP001225596">
    <property type="component" value="Unassembled WGS sequence"/>
</dbReference>
<keyword evidence="2" id="KW-1185">Reference proteome</keyword>
<dbReference type="Gene3D" id="3.40.50.1820">
    <property type="entry name" value="alpha/beta hydrolase"/>
    <property type="match status" value="1"/>
</dbReference>
<protein>
    <submittedName>
        <fullName evidence="1">Alpha/beta hydrolase-fold protein</fullName>
    </submittedName>
</protein>
<name>A0ABU1BS58_9BURK</name>
<dbReference type="Pfam" id="PF00756">
    <property type="entry name" value="Esterase"/>
    <property type="match status" value="1"/>
</dbReference>